<feature type="region of interest" description="Disordered" evidence="1">
    <location>
        <begin position="1"/>
        <end position="87"/>
    </location>
</feature>
<proteinExistence type="predicted"/>
<dbReference type="OrthoDB" id="5408144at2759"/>
<dbReference type="AlphaFoldDB" id="A0A2B7WUS7"/>
<feature type="region of interest" description="Disordered" evidence="1">
    <location>
        <begin position="114"/>
        <end position="156"/>
    </location>
</feature>
<feature type="region of interest" description="Disordered" evidence="1">
    <location>
        <begin position="299"/>
        <end position="321"/>
    </location>
</feature>
<dbReference type="EMBL" id="PDNA01000214">
    <property type="protein sequence ID" value="PGH03144.1"/>
    <property type="molecule type" value="Genomic_DNA"/>
</dbReference>
<reference evidence="2 3" key="1">
    <citation type="submission" date="2017-10" db="EMBL/GenBank/DDBJ databases">
        <title>Comparative genomics in systemic dimorphic fungi from Ajellomycetaceae.</title>
        <authorList>
            <person name="Munoz J.F."/>
            <person name="Mcewen J.G."/>
            <person name="Clay O.K."/>
            <person name="Cuomo C.A."/>
        </authorList>
    </citation>
    <scope>NUCLEOTIDE SEQUENCE [LARGE SCALE GENOMIC DNA]</scope>
    <source>
        <strain evidence="2 3">UAMH7299</strain>
    </source>
</reference>
<keyword evidence="3" id="KW-1185">Reference proteome</keyword>
<feature type="compositionally biased region" description="Low complexity" evidence="1">
    <location>
        <begin position="37"/>
        <end position="57"/>
    </location>
</feature>
<dbReference type="Proteomes" id="UP000224634">
    <property type="component" value="Unassembled WGS sequence"/>
</dbReference>
<evidence type="ECO:0000313" key="3">
    <source>
        <dbReference type="Proteomes" id="UP000224634"/>
    </source>
</evidence>
<comment type="caution">
    <text evidence="2">The sequence shown here is derived from an EMBL/GenBank/DDBJ whole genome shotgun (WGS) entry which is preliminary data.</text>
</comment>
<name>A0A2B7WUS7_POLH7</name>
<gene>
    <name evidence="2" type="ORF">AJ80_08740</name>
</gene>
<accession>A0A2B7WUS7</accession>
<feature type="region of interest" description="Disordered" evidence="1">
    <location>
        <begin position="174"/>
        <end position="193"/>
    </location>
</feature>
<evidence type="ECO:0000313" key="2">
    <source>
        <dbReference type="EMBL" id="PGH03144.1"/>
    </source>
</evidence>
<feature type="compositionally biased region" description="Basic residues" evidence="1">
    <location>
        <begin position="1"/>
        <end position="11"/>
    </location>
</feature>
<sequence>MAFREKMRRVFSRPSNSSSSAAAASSSTPLKSHPQQPTHSSKPSTATTATTTSSLKLSRFRSKKSKTNSTNTKNRKIKPKIEIYKPHELPRSKYRGPFDEEHIQRLAAYSIPRAQEERPRSMVSEFSPMGTRAPPTRRGSVSDEDEGPGPALAGQENAYLAPGNARHVGSGLRFYTHNNNNNNNNDDDDDGGDLVGQAVVVHHDDAATVPPSSHTLPPHPLVMLDTDHDSDTTSTSLTAVGTNQNISASTLLSFPTDDHHQQMQHGKGSGEYFISPSNHHQHHVTGAEYHHGSVANIDIDNNKSKSQGWPLPEPIGGNDVPFAPAELSSKLSAIQLRS</sequence>
<feature type="compositionally biased region" description="Low complexity" evidence="1">
    <location>
        <begin position="15"/>
        <end position="27"/>
    </location>
</feature>
<organism evidence="2 3">
    <name type="scientific">Polytolypa hystricis (strain UAMH7299)</name>
    <dbReference type="NCBI Taxonomy" id="1447883"/>
    <lineage>
        <taxon>Eukaryota</taxon>
        <taxon>Fungi</taxon>
        <taxon>Dikarya</taxon>
        <taxon>Ascomycota</taxon>
        <taxon>Pezizomycotina</taxon>
        <taxon>Eurotiomycetes</taxon>
        <taxon>Eurotiomycetidae</taxon>
        <taxon>Onygenales</taxon>
        <taxon>Onygenales incertae sedis</taxon>
        <taxon>Polytolypa</taxon>
    </lineage>
</organism>
<protein>
    <submittedName>
        <fullName evidence="2">Uncharacterized protein</fullName>
    </submittedName>
</protein>
<evidence type="ECO:0000256" key="1">
    <source>
        <dbReference type="SAM" id="MobiDB-lite"/>
    </source>
</evidence>